<dbReference type="GO" id="GO:0005737">
    <property type="term" value="C:cytoplasm"/>
    <property type="evidence" value="ECO:0007669"/>
    <property type="project" value="UniProtKB-SubCell"/>
</dbReference>
<feature type="binding site" evidence="13">
    <location>
        <position position="211"/>
    </location>
    <ligand>
        <name>Zn(2+)</name>
        <dbReference type="ChEBI" id="CHEBI:29105"/>
        <label>2</label>
    </ligand>
</feature>
<feature type="repeat" description="CXXCXGXG motif" evidence="13">
    <location>
        <begin position="182"/>
        <end position="189"/>
    </location>
</feature>
<dbReference type="InterPro" id="IPR012724">
    <property type="entry name" value="DnaJ"/>
</dbReference>
<evidence type="ECO:0000259" key="17">
    <source>
        <dbReference type="PROSITE" id="PS51188"/>
    </source>
</evidence>
<proteinExistence type="inferred from homology"/>
<dbReference type="GO" id="GO:0051082">
    <property type="term" value="F:unfolded protein binding"/>
    <property type="evidence" value="ECO:0007669"/>
    <property type="project" value="UniProtKB-UniRule"/>
</dbReference>
<dbReference type="SUPFAM" id="SSF57938">
    <property type="entry name" value="DnaJ/Hsp40 cysteine-rich domain"/>
    <property type="match status" value="1"/>
</dbReference>
<keyword evidence="15" id="KW-0175">Coiled coil</keyword>
<keyword evidence="5 13" id="KW-0479">Metal-binding</keyword>
<feature type="binding site" evidence="13">
    <location>
        <position position="225"/>
    </location>
    <ligand>
        <name>Zn(2+)</name>
        <dbReference type="ChEBI" id="CHEBI:29105"/>
        <label>1</label>
    </ligand>
</feature>
<comment type="cofactor">
    <cofactor evidence="13">
        <name>Zn(2+)</name>
        <dbReference type="ChEBI" id="CHEBI:29105"/>
    </cofactor>
    <text evidence="13">Binds 2 Zn(2+) ions per monomer.</text>
</comment>
<feature type="domain" description="CR-type" evidence="17">
    <location>
        <begin position="152"/>
        <end position="234"/>
    </location>
</feature>
<keyword evidence="19" id="KW-1185">Reference proteome</keyword>
<dbReference type="PROSITE" id="PS50076">
    <property type="entry name" value="DNAJ_2"/>
    <property type="match status" value="1"/>
</dbReference>
<evidence type="ECO:0000256" key="7">
    <source>
        <dbReference type="ARBA" id="ARBA00022771"/>
    </source>
</evidence>
<evidence type="ECO:0000256" key="4">
    <source>
        <dbReference type="ARBA" id="ARBA00022705"/>
    </source>
</evidence>
<feature type="zinc finger region" description="CR-type" evidence="14">
    <location>
        <begin position="152"/>
        <end position="234"/>
    </location>
</feature>
<reference evidence="18 19" key="1">
    <citation type="submission" date="2017-02" db="EMBL/GenBank/DDBJ databases">
        <authorList>
            <person name="Peterson S.W."/>
        </authorList>
    </citation>
    <scope>NUCLEOTIDE SEQUENCE [LARGE SCALE GENOMIC DNA]</scope>
    <source>
        <strain evidence="18 19">ATCC 700028</strain>
    </source>
</reference>
<comment type="similarity">
    <text evidence="11 13">Belongs to the DnaJ family.</text>
</comment>
<dbReference type="InterPro" id="IPR036869">
    <property type="entry name" value="J_dom_sf"/>
</dbReference>
<keyword evidence="9 13" id="KW-0346">Stress response</keyword>
<feature type="binding site" evidence="13">
    <location>
        <position position="222"/>
    </location>
    <ligand>
        <name>Zn(2+)</name>
        <dbReference type="ChEBI" id="CHEBI:29105"/>
        <label>1</label>
    </ligand>
</feature>
<dbReference type="Gene3D" id="2.10.230.10">
    <property type="entry name" value="Heat shock protein DnaJ, cysteine-rich domain"/>
    <property type="match status" value="1"/>
</dbReference>
<dbReference type="SMART" id="SM00271">
    <property type="entry name" value="DnaJ"/>
    <property type="match status" value="1"/>
</dbReference>
<evidence type="ECO:0000256" key="1">
    <source>
        <dbReference type="ARBA" id="ARBA00004496"/>
    </source>
</evidence>
<feature type="binding site" evidence="13">
    <location>
        <position position="185"/>
    </location>
    <ligand>
        <name>Zn(2+)</name>
        <dbReference type="ChEBI" id="CHEBI:29105"/>
        <label>2</label>
    </ligand>
</feature>
<dbReference type="GO" id="GO:0009408">
    <property type="term" value="P:response to heat"/>
    <property type="evidence" value="ECO:0007669"/>
    <property type="project" value="InterPro"/>
</dbReference>
<dbReference type="Pfam" id="PF00226">
    <property type="entry name" value="DnaJ"/>
    <property type="match status" value="1"/>
</dbReference>
<dbReference type="Gene3D" id="2.60.260.20">
    <property type="entry name" value="Urease metallochaperone UreE, N-terminal domain"/>
    <property type="match status" value="2"/>
</dbReference>
<feature type="domain" description="J" evidence="16">
    <location>
        <begin position="5"/>
        <end position="75"/>
    </location>
</feature>
<evidence type="ECO:0000256" key="8">
    <source>
        <dbReference type="ARBA" id="ARBA00022833"/>
    </source>
</evidence>
<dbReference type="FunFam" id="1.10.287.110:FF:000031">
    <property type="entry name" value="Molecular chaperone DnaJ"/>
    <property type="match status" value="1"/>
</dbReference>
<dbReference type="Pfam" id="PF01556">
    <property type="entry name" value="DnaJ_C"/>
    <property type="match status" value="1"/>
</dbReference>
<dbReference type="SUPFAM" id="SSF49493">
    <property type="entry name" value="HSP40/DnaJ peptide-binding domain"/>
    <property type="match status" value="2"/>
</dbReference>
<dbReference type="Proteomes" id="UP000191153">
    <property type="component" value="Unassembled WGS sequence"/>
</dbReference>
<evidence type="ECO:0000256" key="9">
    <source>
        <dbReference type="ARBA" id="ARBA00023016"/>
    </source>
</evidence>
<dbReference type="GO" id="GO:0042026">
    <property type="term" value="P:protein refolding"/>
    <property type="evidence" value="ECO:0007669"/>
    <property type="project" value="TreeGrafter"/>
</dbReference>
<evidence type="ECO:0000256" key="13">
    <source>
        <dbReference type="HAMAP-Rule" id="MF_01152"/>
    </source>
</evidence>
<dbReference type="RefSeq" id="WP_078694170.1">
    <property type="nucleotide sequence ID" value="NZ_FUWX01000012.1"/>
</dbReference>
<feature type="repeat" description="CXXCXGXG motif" evidence="13">
    <location>
        <begin position="208"/>
        <end position="215"/>
    </location>
</feature>
<keyword evidence="4 13" id="KW-0235">DNA replication</keyword>
<keyword evidence="3 13" id="KW-0963">Cytoplasm</keyword>
<evidence type="ECO:0000313" key="18">
    <source>
        <dbReference type="EMBL" id="SJZ83858.1"/>
    </source>
</evidence>
<feature type="binding site" evidence="13">
    <location>
        <position position="208"/>
    </location>
    <ligand>
        <name>Zn(2+)</name>
        <dbReference type="ChEBI" id="CHEBI:29105"/>
        <label>2</label>
    </ligand>
</feature>
<feature type="repeat" description="CXXCXGXG motif" evidence="13">
    <location>
        <begin position="222"/>
        <end position="229"/>
    </location>
</feature>
<dbReference type="InterPro" id="IPR008971">
    <property type="entry name" value="HSP40/DnaJ_pept-bd"/>
</dbReference>
<dbReference type="InterPro" id="IPR018253">
    <property type="entry name" value="DnaJ_domain_CS"/>
</dbReference>
<evidence type="ECO:0000256" key="2">
    <source>
        <dbReference type="ARBA" id="ARBA00011738"/>
    </source>
</evidence>
<dbReference type="HAMAP" id="MF_01152">
    <property type="entry name" value="DnaJ"/>
    <property type="match status" value="1"/>
</dbReference>
<comment type="subcellular location">
    <subcellularLocation>
        <location evidence="1 13">Cytoplasm</location>
    </subcellularLocation>
</comment>
<dbReference type="CDD" id="cd06257">
    <property type="entry name" value="DnaJ"/>
    <property type="match status" value="1"/>
</dbReference>
<evidence type="ECO:0000256" key="3">
    <source>
        <dbReference type="ARBA" id="ARBA00022490"/>
    </source>
</evidence>
<dbReference type="AlphaFoldDB" id="A0A1T4NYS6"/>
<sequence>MAKRDYYEILGVSKGASESEIKKAYRKAAMKYHPDKFSNASDKEKEEAEAKFKEVNEAYQVLSDANKKAQYDQFGHAAFEQGGAGAGGYGGFNGGFGGFDDLGDIFSSFFGGRSGGGFGGFGGGQGYGAREPEPGSDLRYNLEITLEEAAKGVEKTIKYRREGKCPECDGTGAEKGSKMKKCPKCDGEGTIHVTQRTMFGDFQSTQECDQCHGKGEVPEKKCHKCGGSGIAKETVERKVKIPAGIDDGQRLRLSGMGNASHEGGPNGDLYIYIIVKHNPIFERREDDLLAELPISYITATLGGEVEIPIIGGKKNMKIPAGTQTGKIFRLRGEGMPNPRSGNKGDLLIKVEIEVPTGLNKEQEELLRKFESSLTGKNYKKKVF</sequence>
<organism evidence="18 19">
    <name type="scientific">Cetobacterium ceti</name>
    <dbReference type="NCBI Taxonomy" id="180163"/>
    <lineage>
        <taxon>Bacteria</taxon>
        <taxon>Fusobacteriati</taxon>
        <taxon>Fusobacteriota</taxon>
        <taxon>Fusobacteriia</taxon>
        <taxon>Fusobacteriales</taxon>
        <taxon>Fusobacteriaceae</taxon>
        <taxon>Cetobacterium</taxon>
    </lineage>
</organism>
<evidence type="ECO:0000256" key="10">
    <source>
        <dbReference type="ARBA" id="ARBA00023186"/>
    </source>
</evidence>
<evidence type="ECO:0000256" key="12">
    <source>
        <dbReference type="ARBA" id="ARBA00067609"/>
    </source>
</evidence>
<dbReference type="NCBIfam" id="TIGR02349">
    <property type="entry name" value="DnaJ_bact"/>
    <property type="match status" value="1"/>
</dbReference>
<dbReference type="InterPro" id="IPR001305">
    <property type="entry name" value="HSP_DnaJ_Cys-rich_dom"/>
</dbReference>
<dbReference type="CDD" id="cd10747">
    <property type="entry name" value="DnaJ_C"/>
    <property type="match status" value="1"/>
</dbReference>
<feature type="binding site" evidence="13">
    <location>
        <position position="165"/>
    </location>
    <ligand>
        <name>Zn(2+)</name>
        <dbReference type="ChEBI" id="CHEBI:29105"/>
        <label>1</label>
    </ligand>
</feature>
<evidence type="ECO:0000256" key="11">
    <source>
        <dbReference type="ARBA" id="ARBA00061004"/>
    </source>
</evidence>
<evidence type="ECO:0000256" key="6">
    <source>
        <dbReference type="ARBA" id="ARBA00022737"/>
    </source>
</evidence>
<gene>
    <name evidence="13" type="primary">dnaJ</name>
    <name evidence="18" type="ORF">SAMN02745174_01700</name>
</gene>
<dbReference type="GO" id="GO:0031072">
    <property type="term" value="F:heat shock protein binding"/>
    <property type="evidence" value="ECO:0007669"/>
    <property type="project" value="InterPro"/>
</dbReference>
<dbReference type="InterPro" id="IPR002939">
    <property type="entry name" value="DnaJ_C"/>
</dbReference>
<dbReference type="Gene3D" id="1.10.287.110">
    <property type="entry name" value="DnaJ domain"/>
    <property type="match status" value="1"/>
</dbReference>
<evidence type="ECO:0000256" key="14">
    <source>
        <dbReference type="PROSITE-ProRule" id="PRU00546"/>
    </source>
</evidence>
<dbReference type="SUPFAM" id="SSF46565">
    <property type="entry name" value="Chaperone J-domain"/>
    <property type="match status" value="1"/>
</dbReference>
<dbReference type="FunFam" id="2.60.260.20:FF:000004">
    <property type="entry name" value="Molecular chaperone DnaJ"/>
    <property type="match status" value="1"/>
</dbReference>
<feature type="repeat" description="CXXCXGXG motif" evidence="13">
    <location>
        <begin position="165"/>
        <end position="172"/>
    </location>
</feature>
<dbReference type="FunFam" id="2.10.230.10:FF:000002">
    <property type="entry name" value="Molecular chaperone DnaJ"/>
    <property type="match status" value="1"/>
</dbReference>
<evidence type="ECO:0000256" key="15">
    <source>
        <dbReference type="SAM" id="Coils"/>
    </source>
</evidence>
<dbReference type="InterPro" id="IPR036410">
    <property type="entry name" value="HSP_DnaJ_Cys-rich_dom_sf"/>
</dbReference>
<dbReference type="GO" id="GO:0006260">
    <property type="term" value="P:DNA replication"/>
    <property type="evidence" value="ECO:0007669"/>
    <property type="project" value="UniProtKB-KW"/>
</dbReference>
<dbReference type="PROSITE" id="PS51188">
    <property type="entry name" value="ZF_CR"/>
    <property type="match status" value="1"/>
</dbReference>
<feature type="coiled-coil region" evidence="15">
    <location>
        <begin position="38"/>
        <end position="65"/>
    </location>
</feature>
<dbReference type="GO" id="GO:0005524">
    <property type="term" value="F:ATP binding"/>
    <property type="evidence" value="ECO:0007669"/>
    <property type="project" value="InterPro"/>
</dbReference>
<keyword evidence="10 13" id="KW-0143">Chaperone</keyword>
<dbReference type="InterPro" id="IPR001623">
    <property type="entry name" value="DnaJ_domain"/>
</dbReference>
<comment type="subunit">
    <text evidence="2 13">Homodimer.</text>
</comment>
<feature type="binding site" evidence="13">
    <location>
        <position position="182"/>
    </location>
    <ligand>
        <name>Zn(2+)</name>
        <dbReference type="ChEBI" id="CHEBI:29105"/>
        <label>2</label>
    </ligand>
</feature>
<dbReference type="EMBL" id="FUWX01000012">
    <property type="protein sequence ID" value="SJZ83858.1"/>
    <property type="molecule type" value="Genomic_DNA"/>
</dbReference>
<feature type="binding site" evidence="13">
    <location>
        <position position="168"/>
    </location>
    <ligand>
        <name>Zn(2+)</name>
        <dbReference type="ChEBI" id="CHEBI:29105"/>
        <label>1</label>
    </ligand>
</feature>
<dbReference type="PRINTS" id="PR00625">
    <property type="entry name" value="JDOMAIN"/>
</dbReference>
<dbReference type="CDD" id="cd10719">
    <property type="entry name" value="DnaJ_zf"/>
    <property type="match status" value="1"/>
</dbReference>
<dbReference type="Pfam" id="PF00684">
    <property type="entry name" value="DnaJ_CXXCXGXG"/>
    <property type="match status" value="1"/>
</dbReference>
<dbReference type="GO" id="GO:0008270">
    <property type="term" value="F:zinc ion binding"/>
    <property type="evidence" value="ECO:0007669"/>
    <property type="project" value="UniProtKB-UniRule"/>
</dbReference>
<evidence type="ECO:0000259" key="16">
    <source>
        <dbReference type="PROSITE" id="PS50076"/>
    </source>
</evidence>
<keyword evidence="7 13" id="KW-0863">Zinc-finger</keyword>
<accession>A0A1T4NYS6</accession>
<comment type="function">
    <text evidence="13">Participates actively in the response to hyperosmotic and heat shock by preventing the aggregation of stress-denatured proteins and by disaggregating proteins, also in an autonomous, DnaK-independent fashion. Unfolded proteins bind initially to DnaJ; upon interaction with the DnaJ-bound protein, DnaK hydrolyzes its bound ATP, resulting in the formation of a stable complex. GrpE releases ADP from DnaK; ATP binding to DnaK triggers the release of the substrate protein, thus completing the reaction cycle. Several rounds of ATP-dependent interactions between DnaJ, DnaK and GrpE are required for fully efficient folding. Also involved, together with DnaK and GrpE, in the DNA replication of plasmids through activation of initiation proteins.</text>
</comment>
<dbReference type="PROSITE" id="PS00636">
    <property type="entry name" value="DNAJ_1"/>
    <property type="match status" value="1"/>
</dbReference>
<dbReference type="NCBIfam" id="NF008035">
    <property type="entry name" value="PRK10767.1"/>
    <property type="match status" value="1"/>
</dbReference>
<dbReference type="PANTHER" id="PTHR43096">
    <property type="entry name" value="DNAJ HOMOLOG 1, MITOCHONDRIAL-RELATED"/>
    <property type="match status" value="1"/>
</dbReference>
<dbReference type="OrthoDB" id="9779889at2"/>
<dbReference type="PANTHER" id="PTHR43096:SF48">
    <property type="entry name" value="CHAPERONE PROTEIN DNAJ"/>
    <property type="match status" value="1"/>
</dbReference>
<protein>
    <recommendedName>
        <fullName evidence="12 13">Chaperone protein DnaJ</fullName>
    </recommendedName>
</protein>
<keyword evidence="8 13" id="KW-0862">Zinc</keyword>
<evidence type="ECO:0000313" key="19">
    <source>
        <dbReference type="Proteomes" id="UP000191153"/>
    </source>
</evidence>
<evidence type="ECO:0000256" key="5">
    <source>
        <dbReference type="ARBA" id="ARBA00022723"/>
    </source>
</evidence>
<keyword evidence="6 13" id="KW-0677">Repeat</keyword>
<comment type="domain">
    <text evidence="13">The J domain is necessary and sufficient to stimulate DnaK ATPase activity. Zinc center 1 plays an important role in the autonomous, DnaK-independent chaperone activity of DnaJ. Zinc center 2 is essential for interaction with DnaK and for DnaJ activity.</text>
</comment>
<dbReference type="STRING" id="180163.SAMN02745174_01700"/>
<name>A0A1T4NYS6_9FUSO</name>